<dbReference type="Pfam" id="PF13099">
    <property type="entry name" value="DUF3944"/>
    <property type="match status" value="1"/>
</dbReference>
<dbReference type="Proteomes" id="UP000031820">
    <property type="component" value="Unassembled WGS sequence"/>
</dbReference>
<evidence type="ECO:0000313" key="23">
    <source>
        <dbReference type="Proteomes" id="UP000258673"/>
    </source>
</evidence>
<evidence type="ECO:0000313" key="12">
    <source>
        <dbReference type="EMBL" id="STW48880.1"/>
    </source>
</evidence>
<evidence type="ECO:0000313" key="11">
    <source>
        <dbReference type="EMBL" id="STV70197.1"/>
    </source>
</evidence>
<dbReference type="EMBL" id="FLDK01000007">
    <property type="protein sequence ID" value="SBH26118.1"/>
    <property type="molecule type" value="Genomic_DNA"/>
</dbReference>
<reference evidence="5" key="6">
    <citation type="submission" date="2019-10" db="EMBL/GenBank/DDBJ databases">
        <title>Molecular typing, antibiotic resistance determination and virulence profiling for 36 multidrug-resistant clinical Klebsiella pneumoniae isolates using second- and third-generation sequencing.</title>
        <authorList>
            <person name="Shelenkov A."/>
            <person name="Mikhaylova Y."/>
            <person name="Yanushevich Y."/>
            <person name="Samoilov A."/>
            <person name="Petrova L."/>
            <person name="Fomina V."/>
            <person name="Gusarov V."/>
            <person name="Zamyatin M."/>
            <person name="Shagin D."/>
        </authorList>
    </citation>
    <scope>NUCLEOTIDE SEQUENCE [LARGE SCALE GENOMIC DNA]</scope>
    <source>
        <strain evidence="5">CriePir115</strain>
    </source>
</reference>
<dbReference type="Proteomes" id="UP000258673">
    <property type="component" value="Unassembled WGS sequence"/>
</dbReference>
<dbReference type="Proteomes" id="UP000254340">
    <property type="component" value="Unassembled WGS sequence"/>
</dbReference>
<evidence type="ECO:0000259" key="3">
    <source>
        <dbReference type="Pfam" id="PF13099"/>
    </source>
</evidence>
<dbReference type="EMBL" id="WJWF01000003">
    <property type="protein sequence ID" value="MRL34608.1"/>
    <property type="molecule type" value="Genomic_DNA"/>
</dbReference>
<dbReference type="EMBL" id="JRRF01000002">
    <property type="protein sequence ID" value="KII08778.1"/>
    <property type="molecule type" value="Genomic_DNA"/>
</dbReference>
<dbReference type="Proteomes" id="UP000468995">
    <property type="component" value="Unassembled WGS sequence"/>
</dbReference>
<dbReference type="EMBL" id="CAAHCC010000007">
    <property type="protein sequence ID" value="VGL04383.1"/>
    <property type="molecule type" value="Genomic_DNA"/>
</dbReference>
<dbReference type="EMBL" id="LR134162">
    <property type="protein sequence ID" value="VEB05093.1"/>
    <property type="molecule type" value="Genomic_DNA"/>
</dbReference>
<evidence type="ECO:0000313" key="14">
    <source>
        <dbReference type="EMBL" id="VEB05093.1"/>
    </source>
</evidence>
<evidence type="ECO:0000313" key="8">
    <source>
        <dbReference type="EMBL" id="SBH26118.1"/>
    </source>
</evidence>
<protein>
    <submittedName>
        <fullName evidence="5">Acidic protein MsyB</fullName>
    </submittedName>
    <submittedName>
        <fullName evidence="15">Oxidoreductase</fullName>
    </submittedName>
</protein>
<dbReference type="EMBL" id="UGMG01000001">
    <property type="protein sequence ID" value="STV70197.1"/>
    <property type="molecule type" value="Genomic_DNA"/>
</dbReference>
<evidence type="ECO:0000313" key="16">
    <source>
        <dbReference type="Proteomes" id="UP000031820"/>
    </source>
</evidence>
<dbReference type="Proteomes" id="UP000255167">
    <property type="component" value="Unassembled WGS sequence"/>
</dbReference>
<evidence type="ECO:0000313" key="6">
    <source>
        <dbReference type="EMBL" id="MSS31917.1"/>
    </source>
</evidence>
<gene>
    <name evidence="5" type="primary">msyB</name>
    <name evidence="7" type="ORF">CP554_03195</name>
    <name evidence="6" type="ORF">FME62_14180</name>
    <name evidence="5" type="ORF">GJJ18_04090</name>
    <name evidence="4" type="ORF">LS45_01040</name>
    <name evidence="11" type="ORF">NCTC11679_04849</name>
    <name evidence="14" type="ORF">NCTC13635_04962</name>
    <name evidence="10" type="ORF">NCTC5047_04953</name>
    <name evidence="12" type="ORF">NCTC9617_05493</name>
    <name evidence="8" type="ORF">SAMEA2273558_03164</name>
    <name evidence="13" type="ORF">SAMEA3515122_03083</name>
    <name evidence="9" type="ORF">SAMEA4364603_03443</name>
    <name evidence="15" type="ORF">SAMEA4873632_03868</name>
</gene>
<dbReference type="NCBIfam" id="NF007593">
    <property type="entry name" value="PRK10236.1"/>
    <property type="match status" value="1"/>
</dbReference>
<evidence type="ECO:0000313" key="9">
    <source>
        <dbReference type="EMBL" id="SSK45705.1"/>
    </source>
</evidence>
<comment type="similarity">
    <text evidence="1">Belongs to the UPF0174 family.</text>
</comment>
<dbReference type="EMBL" id="UKUT01000006">
    <property type="protein sequence ID" value="SYH33100.1"/>
    <property type="molecule type" value="Genomic_DNA"/>
</dbReference>
<dbReference type="EMBL" id="UFEU01000009">
    <property type="protein sequence ID" value="SSK45705.1"/>
    <property type="molecule type" value="Genomic_DNA"/>
</dbReference>
<evidence type="ECO:0000313" key="20">
    <source>
        <dbReference type="Proteomes" id="UP000254340"/>
    </source>
</evidence>
<evidence type="ECO:0000313" key="4">
    <source>
        <dbReference type="EMBL" id="KII08778.1"/>
    </source>
</evidence>
<evidence type="ECO:0000313" key="24">
    <source>
        <dbReference type="Proteomes" id="UP000282433"/>
    </source>
</evidence>
<proteinExistence type="inferred from homology"/>
<dbReference type="InterPro" id="IPR025217">
    <property type="entry name" value="DUF3944"/>
</dbReference>
<dbReference type="EMBL" id="VINI01000010">
    <property type="protein sequence ID" value="MSS31917.1"/>
    <property type="molecule type" value="Genomic_DNA"/>
</dbReference>
<feature type="domain" description="DUF3944" evidence="3">
    <location>
        <begin position="5"/>
        <end position="39"/>
    </location>
</feature>
<organism evidence="15 25">
    <name type="scientific">Klebsiella pneumoniae</name>
    <dbReference type="NCBI Taxonomy" id="573"/>
    <lineage>
        <taxon>Bacteria</taxon>
        <taxon>Pseudomonadati</taxon>
        <taxon>Pseudomonadota</taxon>
        <taxon>Gammaproteobacteria</taxon>
        <taxon>Enterobacterales</taxon>
        <taxon>Enterobacteriaceae</taxon>
        <taxon>Klebsiella/Raoultella group</taxon>
        <taxon>Klebsiella</taxon>
        <taxon>Klebsiella pneumoniae complex</taxon>
    </lineage>
</organism>
<reference evidence="20 21" key="3">
    <citation type="submission" date="2018-06" db="EMBL/GenBank/DDBJ databases">
        <authorList>
            <consortium name="Pathogen Informatics"/>
            <person name="Doyle S."/>
        </authorList>
    </citation>
    <scope>NUCLEOTIDE SEQUENCE [LARGE SCALE GENOMIC DNA]</scope>
    <source>
        <strain evidence="11 22">NCTC11679</strain>
        <strain evidence="10 20">NCTC5047</strain>
        <strain evidence="12 21">NCTC9617</strain>
    </source>
</reference>
<reference evidence="7 18" key="2">
    <citation type="submission" date="2017-09" db="EMBL/GenBank/DDBJ databases">
        <title>Molecular Epidemiology of Livestock-Associated Methicillin Resistant Staphylococcus aureus (LA-MRSA) and Extended-Spectrum Beta-Lactamase (ESBL)-Producing Enterobacteriaceae in Pigs and Exposed Workers in Cameroon and South Africa.</title>
        <authorList>
            <person name="Founou L."/>
            <person name="Founou R.C."/>
            <person name="Allam M."/>
            <person name="Ismail A."/>
            <person name="Essack S.Y."/>
        </authorList>
    </citation>
    <scope>NUCLEOTIDE SEQUENCE [LARGE SCALE GENOMIC DNA]</scope>
    <source>
        <strain evidence="7 18">HH516E4IA</strain>
    </source>
</reference>
<evidence type="ECO:0000313" key="5">
    <source>
        <dbReference type="EMBL" id="MRL34608.1"/>
    </source>
</evidence>
<evidence type="ECO:0000313" key="22">
    <source>
        <dbReference type="Proteomes" id="UP000255239"/>
    </source>
</evidence>
<evidence type="ECO:0000259" key="2">
    <source>
        <dbReference type="Pfam" id="PF03981"/>
    </source>
</evidence>
<evidence type="ECO:0000313" key="15">
    <source>
        <dbReference type="EMBL" id="VGL04383.1"/>
    </source>
</evidence>
<accession>A0A0S3D4F7</accession>
<sequence length="249" mass="27770">MHINYLEDDDLAFLPECSEAHLEAFTRILTHGENGKPRLSSTLLRNETFLAMEGHPERYRRNWQLIAGELQHFGGDSIANTLRRHGKFYRAILLDVCKRLKAKVDKQLSTPQIEQQLLAHFLQHSWNKLNAEQKAQFLAAVECRSHELDSLMAHLLRHRKLSEGVTLLLDERLTAILRTHAAVSVIGHGLVRGAGLGGPLGAALNSVKAVSGSAYRVTIPAVLHIACLRQMLQPPSDTAEIGEKYPARS</sequence>
<evidence type="ECO:0000313" key="25">
    <source>
        <dbReference type="Proteomes" id="UP000376235"/>
    </source>
</evidence>
<evidence type="ECO:0000313" key="13">
    <source>
        <dbReference type="EMBL" id="SYH33100.1"/>
    </source>
</evidence>
<evidence type="ECO:0000313" key="7">
    <source>
        <dbReference type="EMBL" id="PVU64203.1"/>
    </source>
</evidence>
<dbReference type="Proteomes" id="UP000255239">
    <property type="component" value="Unassembled WGS sequence"/>
</dbReference>
<dbReference type="InterPro" id="IPR021150">
    <property type="entry name" value="Ubiq_cyt_c_chap"/>
</dbReference>
<dbReference type="EMBL" id="UGNC01000005">
    <property type="protein sequence ID" value="STW48880.1"/>
    <property type="molecule type" value="Genomic_DNA"/>
</dbReference>
<dbReference type="KEGG" id="kpnk:BN49_4328"/>
<dbReference type="Proteomes" id="UP000282433">
    <property type="component" value="Chromosome"/>
</dbReference>
<feature type="domain" description="Ubiquinol-cytochrome c chaperone" evidence="2">
    <location>
        <begin position="60"/>
        <end position="220"/>
    </location>
</feature>
<dbReference type="Proteomes" id="UP000252603">
    <property type="component" value="Unassembled WGS sequence"/>
</dbReference>
<reference evidence="4 16" key="1">
    <citation type="submission" date="2014-10" db="EMBL/GenBank/DDBJ databases">
        <title>Plasmid movement, recombination, and chromosomal integration amongst multidrug resistant commensal Escherichia coli clones within a single commercial turkey flock.</title>
        <authorList>
            <person name="Lang K."/>
            <person name="Dorn K."/>
            <person name="Danzeisen J."/>
            <person name="Johnson T."/>
        </authorList>
    </citation>
    <scope>NUCLEOTIDE SEQUENCE [LARGE SCALE GENOMIC DNA]</scope>
    <source>
        <strain evidence="4 16">UMNturkey9</strain>
    </source>
</reference>
<evidence type="ECO:0000313" key="10">
    <source>
        <dbReference type="EMBL" id="STT83927.1"/>
    </source>
</evidence>
<evidence type="ECO:0000313" key="17">
    <source>
        <dbReference type="Proteomes" id="UP000077826"/>
    </source>
</evidence>
<evidence type="ECO:0000313" key="26">
    <source>
        <dbReference type="Proteomes" id="UP000468995"/>
    </source>
</evidence>
<dbReference type="EMBL" id="PCFF01000002">
    <property type="protein sequence ID" value="PVU64203.1"/>
    <property type="molecule type" value="Genomic_DNA"/>
</dbReference>
<reference evidence="6 26" key="5">
    <citation type="submission" date="2019-07" db="EMBL/GenBank/DDBJ databases">
        <title>Genome sequence of OXA-232-producing Klebsiella pneumoniae ST23 from septicemic neonate.</title>
        <authorList>
            <person name="Mukherjee S."/>
            <person name="Naha S."/>
            <person name="Bhadury P."/>
            <person name="Basu S."/>
        </authorList>
    </citation>
    <scope>NUCLEOTIDE SEQUENCE [LARGE SCALE GENOMIC DNA]</scope>
    <source>
        <strain evidence="6 26">EN5275</strain>
    </source>
</reference>
<evidence type="ECO:0000313" key="21">
    <source>
        <dbReference type="Proteomes" id="UP000255167"/>
    </source>
</evidence>
<dbReference type="Pfam" id="PF03981">
    <property type="entry name" value="Ubiq_cyt_C_chap"/>
    <property type="match status" value="1"/>
</dbReference>
<reference evidence="15 25" key="4">
    <citation type="submission" date="2019-03" db="EMBL/GenBank/DDBJ databases">
        <authorList>
            <consortium name="Pathogen Informatics"/>
        </authorList>
    </citation>
    <scope>NUCLEOTIDE SEQUENCE [LARGE SCALE GENOMIC DNA]</scope>
    <source>
        <strain evidence="9 19">4300STDY6470422</strain>
        <strain evidence="15 25">5012STDY7626430</strain>
        <strain evidence="13 23">EuSCAPE_IT093</strain>
        <strain evidence="17">k480</strain>
        <strain evidence="8">K480</strain>
        <strain evidence="14 24">NCTC13635</strain>
    </source>
</reference>
<evidence type="ECO:0000256" key="1">
    <source>
        <dbReference type="ARBA" id="ARBA00006436"/>
    </source>
</evidence>
<dbReference type="Proteomes" id="UP000245817">
    <property type="component" value="Unassembled WGS sequence"/>
</dbReference>
<name>A0A0S3D4F7_KLEPN</name>
<dbReference type="Proteomes" id="UP000376235">
    <property type="component" value="Unassembled WGS sequence"/>
</dbReference>
<dbReference type="RefSeq" id="WP_004146011.1">
    <property type="nucleotide sequence ID" value="NZ_AP018750.1"/>
</dbReference>
<evidence type="ECO:0000313" key="19">
    <source>
        <dbReference type="Proteomes" id="UP000252603"/>
    </source>
</evidence>
<evidence type="ECO:0000313" key="18">
    <source>
        <dbReference type="Proteomes" id="UP000245817"/>
    </source>
</evidence>
<dbReference type="AlphaFoldDB" id="A0A0S3D4F7"/>
<dbReference type="Proteomes" id="UP000077826">
    <property type="component" value="Unassembled WGS sequence"/>
</dbReference>
<dbReference type="EMBL" id="UGLH01000006">
    <property type="protein sequence ID" value="STT83927.1"/>
    <property type="molecule type" value="Genomic_DNA"/>
</dbReference>